<name>A0A854QMG2_CRYNE</name>
<dbReference type="Proteomes" id="UP000199727">
    <property type="component" value="Unassembled WGS sequence"/>
</dbReference>
<feature type="region of interest" description="Disordered" evidence="1">
    <location>
        <begin position="225"/>
        <end position="251"/>
    </location>
</feature>
<feature type="compositionally biased region" description="Polar residues" evidence="1">
    <location>
        <begin position="292"/>
        <end position="302"/>
    </location>
</feature>
<gene>
    <name evidence="2" type="ORF">C361_02778</name>
</gene>
<comment type="caution">
    <text evidence="2">The sequence shown here is derived from an EMBL/GenBank/DDBJ whole genome shotgun (WGS) entry which is preliminary data.</text>
</comment>
<evidence type="ECO:0000313" key="2">
    <source>
        <dbReference type="EMBL" id="OXG24229.1"/>
    </source>
</evidence>
<evidence type="ECO:0000256" key="1">
    <source>
        <dbReference type="SAM" id="MobiDB-lite"/>
    </source>
</evidence>
<organism evidence="2 3">
    <name type="scientific">Cryptococcus neoformans Tu259-1</name>
    <dbReference type="NCBI Taxonomy" id="1230072"/>
    <lineage>
        <taxon>Eukaryota</taxon>
        <taxon>Fungi</taxon>
        <taxon>Dikarya</taxon>
        <taxon>Basidiomycota</taxon>
        <taxon>Agaricomycotina</taxon>
        <taxon>Tremellomycetes</taxon>
        <taxon>Tremellales</taxon>
        <taxon>Cryptococcaceae</taxon>
        <taxon>Cryptococcus</taxon>
        <taxon>Cryptococcus neoformans species complex</taxon>
    </lineage>
</organism>
<feature type="region of interest" description="Disordered" evidence="1">
    <location>
        <begin position="274"/>
        <end position="302"/>
    </location>
</feature>
<dbReference type="AlphaFoldDB" id="A0A854QMG2"/>
<sequence>MSLSSAYDTTSLCPSFVTPTTIQSCFQGGNIGNNKSSHFNSMSSGSTTATHKRRKNRLPLAKIFKSKSLLSNTCSQTLFSNAGKSLIDERNNLRALEKRRKDLLTSLGGIYGMDYRSAKSSFLNERQATAEANGQGDMRKRRDNKVTNLELVGEWVDSTEESRKGWGDEVWDVMRMRIEEETKKASGASLVVRSDVEELENRLRRVMPSWEAGMSIGNTLRTVTSGHSISRQSTAEGHLEPPFSPITSKCGSNSNGSFSDDFFFDSLSGLPTNGPDASSFQSIESGSRYRRSATSEGSVSWA</sequence>
<proteinExistence type="predicted"/>
<dbReference type="OrthoDB" id="2576184at2759"/>
<reference evidence="2 3" key="1">
    <citation type="submission" date="2017-06" db="EMBL/GenBank/DDBJ databases">
        <title>Global population genomics of the pathogenic fungus Cryptococcus neoformans var. grubii.</title>
        <authorList>
            <person name="Cuomo C."/>
            <person name="Litvintseva A."/>
            <person name="Chen Y."/>
            <person name="Young S."/>
            <person name="Zeng Q."/>
            <person name="Chapman S."/>
            <person name="Gujja S."/>
            <person name="Saif S."/>
            <person name="Birren B."/>
        </authorList>
    </citation>
    <scope>NUCLEOTIDE SEQUENCE [LARGE SCALE GENOMIC DNA]</scope>
    <source>
        <strain evidence="2 3">Tu259-1</strain>
    </source>
</reference>
<dbReference type="EMBL" id="AMKT01000034">
    <property type="protein sequence ID" value="OXG24229.1"/>
    <property type="molecule type" value="Genomic_DNA"/>
</dbReference>
<feature type="compositionally biased region" description="Polar residues" evidence="1">
    <location>
        <begin position="225"/>
        <end position="235"/>
    </location>
</feature>
<feature type="compositionally biased region" description="Polar residues" evidence="1">
    <location>
        <begin position="275"/>
        <end position="285"/>
    </location>
</feature>
<accession>A0A854QMG2</accession>
<evidence type="ECO:0000313" key="3">
    <source>
        <dbReference type="Proteomes" id="UP000199727"/>
    </source>
</evidence>
<protein>
    <submittedName>
        <fullName evidence="2">Uncharacterized protein</fullName>
    </submittedName>
</protein>